<protein>
    <recommendedName>
        <fullName evidence="14">Cytochrome P450</fullName>
    </recommendedName>
</protein>
<dbReference type="InterPro" id="IPR017972">
    <property type="entry name" value="Cyt_P450_CS"/>
</dbReference>
<keyword evidence="13" id="KW-1185">Reference proteome</keyword>
<keyword evidence="9" id="KW-0472">Membrane</keyword>
<evidence type="ECO:0000256" key="6">
    <source>
        <dbReference type="ARBA" id="ARBA00023002"/>
    </source>
</evidence>
<dbReference type="GO" id="GO:0016020">
    <property type="term" value="C:membrane"/>
    <property type="evidence" value="ECO:0007669"/>
    <property type="project" value="UniProtKB-SubCell"/>
</dbReference>
<comment type="caution">
    <text evidence="12">The sequence shown here is derived from an EMBL/GenBank/DDBJ whole genome shotgun (WGS) entry which is preliminary data.</text>
</comment>
<evidence type="ECO:0000256" key="11">
    <source>
        <dbReference type="RuleBase" id="RU000461"/>
    </source>
</evidence>
<keyword evidence="6 11" id="KW-0560">Oxidoreductase</keyword>
<feature type="binding site" description="axial binding residue" evidence="10">
    <location>
        <position position="458"/>
    </location>
    <ligand>
        <name>heme</name>
        <dbReference type="ChEBI" id="CHEBI:30413"/>
    </ligand>
    <ligandPart>
        <name>Fe</name>
        <dbReference type="ChEBI" id="CHEBI:18248"/>
    </ligandPart>
</feature>
<evidence type="ECO:0000256" key="5">
    <source>
        <dbReference type="ARBA" id="ARBA00022723"/>
    </source>
</evidence>
<dbReference type="PANTHER" id="PTHR47943">
    <property type="entry name" value="CYTOCHROME P450 93A3-LIKE"/>
    <property type="match status" value="1"/>
</dbReference>
<comment type="subcellular location">
    <subcellularLocation>
        <location evidence="2">Membrane</location>
    </subcellularLocation>
</comment>
<evidence type="ECO:0000256" key="2">
    <source>
        <dbReference type="ARBA" id="ARBA00004370"/>
    </source>
</evidence>
<dbReference type="PRINTS" id="PR00385">
    <property type="entry name" value="P450"/>
</dbReference>
<evidence type="ECO:0000256" key="1">
    <source>
        <dbReference type="ARBA" id="ARBA00001971"/>
    </source>
</evidence>
<dbReference type="InterPro" id="IPR036396">
    <property type="entry name" value="Cyt_P450_sf"/>
</dbReference>
<dbReference type="PROSITE" id="PS00086">
    <property type="entry name" value="CYTOCHROME_P450"/>
    <property type="match status" value="1"/>
</dbReference>
<dbReference type="AlphaFoldDB" id="A0ABD3ASR0"/>
<comment type="cofactor">
    <cofactor evidence="1 10">
        <name>heme</name>
        <dbReference type="ChEBI" id="CHEBI:30413"/>
    </cofactor>
</comment>
<gene>
    <name evidence="12" type="ORF">ACH5RR_002702</name>
</gene>
<keyword evidence="5 10" id="KW-0479">Metal-binding</keyword>
<accession>A0ABD3ASR0</accession>
<dbReference type="GO" id="GO:0046872">
    <property type="term" value="F:metal ion binding"/>
    <property type="evidence" value="ECO:0007669"/>
    <property type="project" value="UniProtKB-KW"/>
</dbReference>
<dbReference type="Gene3D" id="1.10.630.10">
    <property type="entry name" value="Cytochrome P450"/>
    <property type="match status" value="1"/>
</dbReference>
<evidence type="ECO:0000313" key="12">
    <source>
        <dbReference type="EMBL" id="KAL3534241.1"/>
    </source>
</evidence>
<evidence type="ECO:0000256" key="10">
    <source>
        <dbReference type="PIRSR" id="PIRSR602401-1"/>
    </source>
</evidence>
<dbReference type="InterPro" id="IPR001128">
    <property type="entry name" value="Cyt_P450"/>
</dbReference>
<name>A0ABD3ASR0_9GENT</name>
<evidence type="ECO:0000313" key="13">
    <source>
        <dbReference type="Proteomes" id="UP001630127"/>
    </source>
</evidence>
<keyword evidence="4 10" id="KW-0349">Heme</keyword>
<dbReference type="EMBL" id="JBJUIK010000002">
    <property type="protein sequence ID" value="KAL3534241.1"/>
    <property type="molecule type" value="Genomic_DNA"/>
</dbReference>
<dbReference type="Proteomes" id="UP001630127">
    <property type="component" value="Unassembled WGS sequence"/>
</dbReference>
<proteinExistence type="inferred from homology"/>
<dbReference type="InterPro" id="IPR002401">
    <property type="entry name" value="Cyt_P450_E_grp-I"/>
</dbReference>
<evidence type="ECO:0000256" key="3">
    <source>
        <dbReference type="ARBA" id="ARBA00010617"/>
    </source>
</evidence>
<dbReference type="PRINTS" id="PR00463">
    <property type="entry name" value="EP450I"/>
</dbReference>
<dbReference type="GO" id="GO:0004497">
    <property type="term" value="F:monooxygenase activity"/>
    <property type="evidence" value="ECO:0007669"/>
    <property type="project" value="UniProtKB-KW"/>
</dbReference>
<dbReference type="SUPFAM" id="SSF48264">
    <property type="entry name" value="Cytochrome P450"/>
    <property type="match status" value="1"/>
</dbReference>
<keyword evidence="7 10" id="KW-0408">Iron</keyword>
<keyword evidence="8 11" id="KW-0503">Monooxygenase</keyword>
<dbReference type="Pfam" id="PF00067">
    <property type="entry name" value="p450"/>
    <property type="match status" value="1"/>
</dbReference>
<evidence type="ECO:0000256" key="7">
    <source>
        <dbReference type="ARBA" id="ARBA00023004"/>
    </source>
</evidence>
<sequence length="518" mass="59144">MMIFISNIPFYFLLFSISFISILFIRCNAKKRSKSKTPRIQHPPSPPSLPLIGHLHLLSPALSKSFHYLSTRYGPLMRLRFGSASTIVVSNATIAKEMLKNNEMNFVSRPHFGSSDYDIYDGCTFIFAEYGVYWRFMKKLCMTELLSMAQLNRFSDIRMQEMKKLIETLLKCSQEGNNKGCNLGLELLRMTNNVVCRMAMSTRCSERVDESKLVWEFVKGVEVLALKFSLGELLGPVNKLDLFGYGRRLKALLLGFDAMVEKIMVEHEKDIDTGKEKKKDIMGILLEIYRDEQAEVKLTRKNIKSFLMELFMAGTETTSAALQWTIAELINHPKVFNKLREEINGVVGTRLVEESDVPNLPYLQAVVKESLRLHPTAALIFRKCVKDCKINGYDILANERTIFNLTAIMRDPNLWENPLDFIPERFTTNLQENHDPYKIDFKGQDFKIFPFGSGRRGCPGTSFALTVIHGVVATLVQCFDFEVEGGGKLNMEERAGFSNGMVHPLICYPITHFNPFHC</sequence>
<dbReference type="FunFam" id="1.10.630.10:FF:000019">
    <property type="entry name" value="Cytochrome P450 family protein"/>
    <property type="match status" value="1"/>
</dbReference>
<evidence type="ECO:0008006" key="14">
    <source>
        <dbReference type="Google" id="ProtNLM"/>
    </source>
</evidence>
<organism evidence="12 13">
    <name type="scientific">Cinchona calisaya</name>
    <dbReference type="NCBI Taxonomy" id="153742"/>
    <lineage>
        <taxon>Eukaryota</taxon>
        <taxon>Viridiplantae</taxon>
        <taxon>Streptophyta</taxon>
        <taxon>Embryophyta</taxon>
        <taxon>Tracheophyta</taxon>
        <taxon>Spermatophyta</taxon>
        <taxon>Magnoliopsida</taxon>
        <taxon>eudicotyledons</taxon>
        <taxon>Gunneridae</taxon>
        <taxon>Pentapetalae</taxon>
        <taxon>asterids</taxon>
        <taxon>lamiids</taxon>
        <taxon>Gentianales</taxon>
        <taxon>Rubiaceae</taxon>
        <taxon>Cinchonoideae</taxon>
        <taxon>Cinchoneae</taxon>
        <taxon>Cinchona</taxon>
    </lineage>
</organism>
<reference evidence="12 13" key="1">
    <citation type="submission" date="2024-11" db="EMBL/GenBank/DDBJ databases">
        <title>A near-complete genome assembly of Cinchona calisaya.</title>
        <authorList>
            <person name="Lian D.C."/>
            <person name="Zhao X.W."/>
            <person name="Wei L."/>
        </authorList>
    </citation>
    <scope>NUCLEOTIDE SEQUENCE [LARGE SCALE GENOMIC DNA]</scope>
    <source>
        <tissue evidence="12">Nenye</tissue>
    </source>
</reference>
<comment type="similarity">
    <text evidence="3 11">Belongs to the cytochrome P450 family.</text>
</comment>
<evidence type="ECO:0000256" key="9">
    <source>
        <dbReference type="ARBA" id="ARBA00023136"/>
    </source>
</evidence>
<dbReference type="PANTHER" id="PTHR47943:SF8">
    <property type="entry name" value="CYTOCHROME P450"/>
    <property type="match status" value="1"/>
</dbReference>
<evidence type="ECO:0000256" key="8">
    <source>
        <dbReference type="ARBA" id="ARBA00023033"/>
    </source>
</evidence>
<evidence type="ECO:0000256" key="4">
    <source>
        <dbReference type="ARBA" id="ARBA00022617"/>
    </source>
</evidence>